<dbReference type="AlphaFoldDB" id="A0A0A3AQ79"/>
<evidence type="ECO:0000256" key="2">
    <source>
        <dbReference type="ARBA" id="ARBA00022618"/>
    </source>
</evidence>
<accession>A0A0A3AQ79</accession>
<dbReference type="STRING" id="505317.OA57_09960"/>
<evidence type="ECO:0000256" key="6">
    <source>
        <dbReference type="ARBA" id="ARBA00022984"/>
    </source>
</evidence>
<name>A0A0A3AQ79_9PAST</name>
<dbReference type="GO" id="GO:0050511">
    <property type="term" value="F:undecaprenyldiphospho-muramoylpentapeptide beta-N-acetylglucosaminyltransferase activity"/>
    <property type="evidence" value="ECO:0007669"/>
    <property type="project" value="UniProtKB-UniRule"/>
</dbReference>
<comment type="similarity">
    <text evidence="10">Belongs to the glycosyltransferase 28 family. MurG subfamily.</text>
</comment>
<gene>
    <name evidence="10" type="primary">murG</name>
    <name evidence="13" type="ORF">OA57_09960</name>
</gene>
<feature type="domain" description="Glycosyl transferase family 28 C-terminal" evidence="12">
    <location>
        <begin position="184"/>
        <end position="341"/>
    </location>
</feature>
<comment type="function">
    <text evidence="10">Cell wall formation. Catalyzes the transfer of a GlcNAc subunit on undecaprenyl-pyrophosphoryl-MurNAc-pentapeptide (lipid intermediate I) to form undecaprenyl-pyrophosphoryl-MurNAc-(pentapeptide)GlcNAc (lipid intermediate II).</text>
</comment>
<dbReference type="InterPro" id="IPR006009">
    <property type="entry name" value="GlcNAc_MurG"/>
</dbReference>
<dbReference type="PANTHER" id="PTHR21015:SF22">
    <property type="entry name" value="GLYCOSYLTRANSFERASE"/>
    <property type="match status" value="1"/>
</dbReference>
<dbReference type="GO" id="GO:0051301">
    <property type="term" value="P:cell division"/>
    <property type="evidence" value="ECO:0007669"/>
    <property type="project" value="UniProtKB-KW"/>
</dbReference>
<dbReference type="Gene3D" id="3.40.50.2000">
    <property type="entry name" value="Glycogen Phosphorylase B"/>
    <property type="match status" value="2"/>
</dbReference>
<dbReference type="EMBL" id="JSUM01000014">
    <property type="protein sequence ID" value="KGQ69937.1"/>
    <property type="molecule type" value="Genomic_DNA"/>
</dbReference>
<organism evidence="13 14">
    <name type="scientific">Chelonobacter oris</name>
    <dbReference type="NCBI Taxonomy" id="505317"/>
    <lineage>
        <taxon>Bacteria</taxon>
        <taxon>Pseudomonadati</taxon>
        <taxon>Pseudomonadota</taxon>
        <taxon>Gammaproteobacteria</taxon>
        <taxon>Pasteurellales</taxon>
        <taxon>Pasteurellaceae</taxon>
        <taxon>Chelonobacter</taxon>
    </lineage>
</organism>
<dbReference type="GO" id="GO:0005886">
    <property type="term" value="C:plasma membrane"/>
    <property type="evidence" value="ECO:0007669"/>
    <property type="project" value="UniProtKB-SubCell"/>
</dbReference>
<keyword evidence="2 10" id="KW-0132">Cell division</keyword>
<evidence type="ECO:0000313" key="14">
    <source>
        <dbReference type="Proteomes" id="UP000030380"/>
    </source>
</evidence>
<keyword evidence="8 10" id="KW-0131">Cell cycle</keyword>
<dbReference type="Proteomes" id="UP000030380">
    <property type="component" value="Unassembled WGS sequence"/>
</dbReference>
<feature type="binding site" evidence="10">
    <location>
        <position position="241"/>
    </location>
    <ligand>
        <name>UDP-N-acetyl-alpha-D-glucosamine</name>
        <dbReference type="ChEBI" id="CHEBI:57705"/>
    </ligand>
</feature>
<feature type="binding site" evidence="10">
    <location>
        <begin position="260"/>
        <end position="265"/>
    </location>
    <ligand>
        <name>UDP-N-acetyl-alpha-D-glucosamine</name>
        <dbReference type="ChEBI" id="CHEBI:57705"/>
    </ligand>
</feature>
<evidence type="ECO:0000259" key="12">
    <source>
        <dbReference type="Pfam" id="PF04101"/>
    </source>
</evidence>
<dbReference type="Pfam" id="PF03033">
    <property type="entry name" value="Glyco_transf_28"/>
    <property type="match status" value="1"/>
</dbReference>
<evidence type="ECO:0000256" key="9">
    <source>
        <dbReference type="ARBA" id="ARBA00023316"/>
    </source>
</evidence>
<protein>
    <recommendedName>
        <fullName evidence="10">UDP-N-acetylglucosamine--N-acetylmuramyl-(pentapeptide) pyrophosphoryl-undecaprenol N-acetylglucosamine transferase</fullName>
        <ecNumber evidence="10">2.4.1.227</ecNumber>
    </recommendedName>
    <alternativeName>
        <fullName evidence="10">Undecaprenyl-PP-MurNAc-pentapeptide-UDPGlcNAc GlcNAc transferase</fullName>
    </alternativeName>
</protein>
<evidence type="ECO:0000256" key="4">
    <source>
        <dbReference type="ARBA" id="ARBA00022679"/>
    </source>
</evidence>
<proteinExistence type="inferred from homology"/>
<dbReference type="HAMAP" id="MF_00033">
    <property type="entry name" value="MurG"/>
    <property type="match status" value="1"/>
</dbReference>
<feature type="binding site" evidence="10">
    <location>
        <position position="126"/>
    </location>
    <ligand>
        <name>UDP-N-acetyl-alpha-D-glucosamine</name>
        <dbReference type="ChEBI" id="CHEBI:57705"/>
    </ligand>
</feature>
<dbReference type="PANTHER" id="PTHR21015">
    <property type="entry name" value="UDP-N-ACETYLGLUCOSAMINE--N-ACETYLMURAMYL-(PENTAPEPTIDE) PYROPHOSPHORYL-UNDECAPRENOL N-ACETYLGLUCOSAMINE TRANSFERASE 1"/>
    <property type="match status" value="1"/>
</dbReference>
<dbReference type="OrthoDB" id="9808936at2"/>
<keyword evidence="14" id="KW-1185">Reference proteome</keyword>
<keyword evidence="1 10" id="KW-1003">Cell membrane</keyword>
<evidence type="ECO:0000259" key="11">
    <source>
        <dbReference type="Pfam" id="PF03033"/>
    </source>
</evidence>
<keyword evidence="7 10" id="KW-0472">Membrane</keyword>
<feature type="binding site" evidence="10">
    <location>
        <position position="190"/>
    </location>
    <ligand>
        <name>UDP-N-acetyl-alpha-D-glucosamine</name>
        <dbReference type="ChEBI" id="CHEBI:57705"/>
    </ligand>
</feature>
<dbReference type="GO" id="GO:0005975">
    <property type="term" value="P:carbohydrate metabolic process"/>
    <property type="evidence" value="ECO:0007669"/>
    <property type="project" value="InterPro"/>
</dbReference>
<feature type="binding site" evidence="10">
    <location>
        <position position="162"/>
    </location>
    <ligand>
        <name>UDP-N-acetyl-alpha-D-glucosamine</name>
        <dbReference type="ChEBI" id="CHEBI:57705"/>
    </ligand>
</feature>
<comment type="pathway">
    <text evidence="10">Cell wall biogenesis; peptidoglycan biosynthesis.</text>
</comment>
<evidence type="ECO:0000256" key="1">
    <source>
        <dbReference type="ARBA" id="ARBA00022475"/>
    </source>
</evidence>
<dbReference type="SUPFAM" id="SSF53756">
    <property type="entry name" value="UDP-Glycosyltransferase/glycogen phosphorylase"/>
    <property type="match status" value="1"/>
</dbReference>
<dbReference type="NCBIfam" id="TIGR01133">
    <property type="entry name" value="murG"/>
    <property type="match status" value="1"/>
</dbReference>
<dbReference type="InterPro" id="IPR007235">
    <property type="entry name" value="Glyco_trans_28_C"/>
</dbReference>
<evidence type="ECO:0000313" key="13">
    <source>
        <dbReference type="EMBL" id="KGQ69937.1"/>
    </source>
</evidence>
<keyword evidence="5 10" id="KW-0133">Cell shape</keyword>
<dbReference type="CDD" id="cd03785">
    <property type="entry name" value="GT28_MurG"/>
    <property type="match status" value="1"/>
</dbReference>
<comment type="catalytic activity">
    <reaction evidence="10">
        <text>di-trans,octa-cis-undecaprenyl diphospho-N-acetyl-alpha-D-muramoyl-L-alanyl-D-glutamyl-meso-2,6-diaminopimeloyl-D-alanyl-D-alanine + UDP-N-acetyl-alpha-D-glucosamine = di-trans,octa-cis-undecaprenyl diphospho-[N-acetyl-alpha-D-glucosaminyl-(1-&gt;4)]-N-acetyl-alpha-D-muramoyl-L-alanyl-D-glutamyl-meso-2,6-diaminopimeloyl-D-alanyl-D-alanine + UDP + H(+)</text>
        <dbReference type="Rhea" id="RHEA:31227"/>
        <dbReference type="ChEBI" id="CHEBI:15378"/>
        <dbReference type="ChEBI" id="CHEBI:57705"/>
        <dbReference type="ChEBI" id="CHEBI:58223"/>
        <dbReference type="ChEBI" id="CHEBI:61387"/>
        <dbReference type="ChEBI" id="CHEBI:61388"/>
        <dbReference type="EC" id="2.4.1.227"/>
    </reaction>
</comment>
<dbReference type="GO" id="GO:0051991">
    <property type="term" value="F:UDP-N-acetyl-D-glucosamine:N-acetylmuramoyl-L-alanyl-D-glutamyl-meso-2,6-diaminopimelyl-D-alanyl-D-alanine-diphosphoundecaprenol 4-beta-N-acetylglucosaminlytransferase activity"/>
    <property type="evidence" value="ECO:0007669"/>
    <property type="project" value="RHEA"/>
</dbReference>
<dbReference type="Pfam" id="PF04101">
    <property type="entry name" value="Glyco_tran_28_C"/>
    <property type="match status" value="1"/>
</dbReference>
<feature type="domain" description="Glycosyltransferase family 28 N-terminal" evidence="11">
    <location>
        <begin position="8"/>
        <end position="144"/>
    </location>
</feature>
<evidence type="ECO:0000256" key="7">
    <source>
        <dbReference type="ARBA" id="ARBA00023136"/>
    </source>
</evidence>
<comment type="subcellular location">
    <subcellularLocation>
        <location evidence="10">Cell membrane</location>
        <topology evidence="10">Peripheral membrane protein</topology>
        <orientation evidence="10">Cytoplasmic side</orientation>
    </subcellularLocation>
</comment>
<dbReference type="GO" id="GO:0009252">
    <property type="term" value="P:peptidoglycan biosynthetic process"/>
    <property type="evidence" value="ECO:0007669"/>
    <property type="project" value="UniProtKB-UniRule"/>
</dbReference>
<comment type="caution">
    <text evidence="13">The sequence shown here is derived from an EMBL/GenBank/DDBJ whole genome shotgun (WGS) entry which is preliminary data.</text>
</comment>
<evidence type="ECO:0000256" key="8">
    <source>
        <dbReference type="ARBA" id="ARBA00023306"/>
    </source>
</evidence>
<keyword evidence="9 10" id="KW-0961">Cell wall biogenesis/degradation</keyword>
<dbReference type="InterPro" id="IPR004276">
    <property type="entry name" value="GlycoTrans_28_N"/>
</dbReference>
<evidence type="ECO:0000256" key="10">
    <source>
        <dbReference type="HAMAP-Rule" id="MF_00033"/>
    </source>
</evidence>
<reference evidence="13 14" key="1">
    <citation type="submission" date="2014-11" db="EMBL/GenBank/DDBJ databases">
        <title>Draft genome sequence of Chelonobacter oris 1662T, associated with respiratory disease in Hermann's Tortoises.</title>
        <authorList>
            <person name="Kudirkiene E."/>
            <person name="Hansen M.J."/>
            <person name="Bojesen A.M."/>
        </authorList>
    </citation>
    <scope>NUCLEOTIDE SEQUENCE [LARGE SCALE GENOMIC DNA]</scope>
    <source>
        <strain evidence="13 14">1662</strain>
    </source>
</reference>
<sequence>MAEQKRLLVMAGGTGGHVFPAIAVAQKLQQQGWQICWLGTQDRMEAALVPKHGIPIEFIQISGLRGKGLKALLVAPFAITRAVWQAVKIIRRYKPHAVLGMGGYVSGPGGIAAKLCGVPIVLHEQNAVAGLTNKWLAKIATRVLQAFPKAFAEAEVVGNPVRQALFEQPAPEVRYQQRSGALRVLVVGGSQGARVLNMLLPDVVKQSALALEIRHQVGQGNVAGIQARYPEKANVRISEFIDDMAQAYAWADVIICRSGALTVCEIAAVGSAAIFVPFQHQDQQQYLNACYLADVGAARIVPQTELTPERIVALLEQLDRNELAAMAETAKRMGKPLAADRVAEVIVEIAK</sequence>
<keyword evidence="6 10" id="KW-0573">Peptidoglycan synthesis</keyword>
<feature type="binding site" evidence="10">
    <location>
        <position position="285"/>
    </location>
    <ligand>
        <name>UDP-N-acetyl-alpha-D-glucosamine</name>
        <dbReference type="ChEBI" id="CHEBI:57705"/>
    </ligand>
</feature>
<keyword evidence="4 10" id="KW-0808">Transferase</keyword>
<dbReference type="UniPathway" id="UPA00219"/>
<evidence type="ECO:0000256" key="5">
    <source>
        <dbReference type="ARBA" id="ARBA00022960"/>
    </source>
</evidence>
<dbReference type="GO" id="GO:0071555">
    <property type="term" value="P:cell wall organization"/>
    <property type="evidence" value="ECO:0007669"/>
    <property type="project" value="UniProtKB-KW"/>
</dbReference>
<keyword evidence="3 10" id="KW-0328">Glycosyltransferase</keyword>
<dbReference type="RefSeq" id="WP_034617072.1">
    <property type="nucleotide sequence ID" value="NZ_JSUM01000014.1"/>
</dbReference>
<dbReference type="GO" id="GO:0008360">
    <property type="term" value="P:regulation of cell shape"/>
    <property type="evidence" value="ECO:0007669"/>
    <property type="project" value="UniProtKB-KW"/>
</dbReference>
<dbReference type="EC" id="2.4.1.227" evidence="10"/>
<feature type="binding site" evidence="10">
    <location>
        <begin position="14"/>
        <end position="16"/>
    </location>
    <ligand>
        <name>UDP-N-acetyl-alpha-D-glucosamine</name>
        <dbReference type="ChEBI" id="CHEBI:57705"/>
    </ligand>
</feature>
<evidence type="ECO:0000256" key="3">
    <source>
        <dbReference type="ARBA" id="ARBA00022676"/>
    </source>
</evidence>